<evidence type="ECO:0000256" key="1">
    <source>
        <dbReference type="SAM" id="MobiDB-lite"/>
    </source>
</evidence>
<dbReference type="GeneID" id="81357708"/>
<dbReference type="RefSeq" id="XP_056474888.1">
    <property type="nucleotide sequence ID" value="XM_056618729.1"/>
</dbReference>
<proteinExistence type="predicted"/>
<reference evidence="2" key="1">
    <citation type="submission" date="2022-11" db="EMBL/GenBank/DDBJ databases">
        <authorList>
            <person name="Petersen C."/>
        </authorList>
    </citation>
    <scope>NUCLEOTIDE SEQUENCE</scope>
    <source>
        <strain evidence="2">IBT 30761</strain>
    </source>
</reference>
<sequence length="105" mass="12126">MVPYEPRKILLGHNTLAIADPRSVESLVSLKQSNVAWMKKFSDRNSQNSAERLQRLRREAEEHLRLDGTRTAPREETTTEPYFPIDPALGDFVMRRPDIPKKRPG</sequence>
<dbReference type="Proteomes" id="UP001149074">
    <property type="component" value="Unassembled WGS sequence"/>
</dbReference>
<accession>A0A9W9FFJ5</accession>
<keyword evidence="3" id="KW-1185">Reference proteome</keyword>
<organism evidence="2 3">
    <name type="scientific">Penicillium argentinense</name>
    <dbReference type="NCBI Taxonomy" id="1131581"/>
    <lineage>
        <taxon>Eukaryota</taxon>
        <taxon>Fungi</taxon>
        <taxon>Dikarya</taxon>
        <taxon>Ascomycota</taxon>
        <taxon>Pezizomycotina</taxon>
        <taxon>Eurotiomycetes</taxon>
        <taxon>Eurotiomycetidae</taxon>
        <taxon>Eurotiales</taxon>
        <taxon>Aspergillaceae</taxon>
        <taxon>Penicillium</taxon>
    </lineage>
</organism>
<protein>
    <submittedName>
        <fullName evidence="2">JmjC domain protein</fullName>
    </submittedName>
</protein>
<feature type="compositionally biased region" description="Basic and acidic residues" evidence="1">
    <location>
        <begin position="60"/>
        <end position="77"/>
    </location>
</feature>
<dbReference type="EMBL" id="JAPQKI010000005">
    <property type="protein sequence ID" value="KAJ5099234.1"/>
    <property type="molecule type" value="Genomic_DNA"/>
</dbReference>
<evidence type="ECO:0000313" key="3">
    <source>
        <dbReference type="Proteomes" id="UP001149074"/>
    </source>
</evidence>
<gene>
    <name evidence="2" type="ORF">N7532_006235</name>
</gene>
<comment type="caution">
    <text evidence="2">The sequence shown here is derived from an EMBL/GenBank/DDBJ whole genome shotgun (WGS) entry which is preliminary data.</text>
</comment>
<feature type="region of interest" description="Disordered" evidence="1">
    <location>
        <begin position="60"/>
        <end position="89"/>
    </location>
</feature>
<dbReference type="OrthoDB" id="298344at2759"/>
<name>A0A9W9FFJ5_9EURO</name>
<dbReference type="AlphaFoldDB" id="A0A9W9FFJ5"/>
<reference evidence="2" key="2">
    <citation type="journal article" date="2023" name="IMA Fungus">
        <title>Comparative genomic study of the Penicillium genus elucidates a diverse pangenome and 15 lateral gene transfer events.</title>
        <authorList>
            <person name="Petersen C."/>
            <person name="Sorensen T."/>
            <person name="Nielsen M.R."/>
            <person name="Sondergaard T.E."/>
            <person name="Sorensen J.L."/>
            <person name="Fitzpatrick D.A."/>
            <person name="Frisvad J.C."/>
            <person name="Nielsen K.L."/>
        </authorList>
    </citation>
    <scope>NUCLEOTIDE SEQUENCE</scope>
    <source>
        <strain evidence="2">IBT 30761</strain>
    </source>
</reference>
<evidence type="ECO:0000313" key="2">
    <source>
        <dbReference type="EMBL" id="KAJ5099234.1"/>
    </source>
</evidence>